<protein>
    <recommendedName>
        <fullName evidence="3">C4-dicarboxylate ABC transporter substrate-binding protein</fullName>
    </recommendedName>
</protein>
<accession>A0A423PW71</accession>
<dbReference type="EMBL" id="AYKF01000078">
    <property type="protein sequence ID" value="ROO29857.1"/>
    <property type="molecule type" value="Genomic_DNA"/>
</dbReference>
<name>A0A423PW71_9GAMM</name>
<dbReference type="NCBIfam" id="TIGR02122">
    <property type="entry name" value="TRAP_TAXI"/>
    <property type="match status" value="1"/>
</dbReference>
<dbReference type="PANTHER" id="PTHR42941:SF1">
    <property type="entry name" value="SLL1037 PROTEIN"/>
    <property type="match status" value="1"/>
</dbReference>
<reference evidence="1 2" key="1">
    <citation type="submission" date="2013-10" db="EMBL/GenBank/DDBJ databases">
        <title>Salinisphaera halophila YIM 95161 Genome Sequencing.</title>
        <authorList>
            <person name="Lai Q."/>
            <person name="Li C."/>
            <person name="Shao Z."/>
        </authorList>
    </citation>
    <scope>NUCLEOTIDE SEQUENCE [LARGE SCALE GENOMIC DNA]</scope>
    <source>
        <strain evidence="1 2">YIM 95161</strain>
    </source>
</reference>
<dbReference type="InterPro" id="IPR011852">
    <property type="entry name" value="TRAP_TAXI"/>
</dbReference>
<dbReference type="PANTHER" id="PTHR42941">
    <property type="entry name" value="SLL1037 PROTEIN"/>
    <property type="match status" value="1"/>
</dbReference>
<evidence type="ECO:0000313" key="1">
    <source>
        <dbReference type="EMBL" id="ROO29857.1"/>
    </source>
</evidence>
<proteinExistence type="predicted"/>
<sequence>MAVTAVSSAQAQADEPVNLRVTSFRQGSSWYVYGVTLGELLRRHLPKGSTIDTPPLGGGTANPLLIERGRADIGLSFSVVNRWAREGTELFDAPQDKLRALIGGLDQYYLGIVANKSNAGPTLDSYVNDTVSEPRVMLLRKGSFGSFAGEQILGEIGADENAVEDRGGRYTFTDFSTVKSAFPAGRTDLFIQVITRGHPAITEIAETSDVSFLEPKASTLDAMKSKHGWEQATLDAGAFRGQDKPLTLPGTTSTIIVSADMSDELAYQIVKTVCENQDAFRAGHKALQNFDCATKAWKSENLGLPLHEGAKRYYREQGWLK</sequence>
<evidence type="ECO:0008006" key="3">
    <source>
        <dbReference type="Google" id="ProtNLM"/>
    </source>
</evidence>
<dbReference type="Pfam" id="PF16868">
    <property type="entry name" value="NMT1_3"/>
    <property type="match status" value="1"/>
</dbReference>
<dbReference type="SUPFAM" id="SSF53850">
    <property type="entry name" value="Periplasmic binding protein-like II"/>
    <property type="match status" value="1"/>
</dbReference>
<dbReference type="Proteomes" id="UP000285123">
    <property type="component" value="Unassembled WGS sequence"/>
</dbReference>
<comment type="caution">
    <text evidence="1">The sequence shown here is derived from an EMBL/GenBank/DDBJ whole genome shotgun (WGS) entry which is preliminary data.</text>
</comment>
<dbReference type="AlphaFoldDB" id="A0A423PW71"/>
<dbReference type="Gene3D" id="3.40.190.10">
    <property type="entry name" value="Periplasmic binding protein-like II"/>
    <property type="match status" value="2"/>
</dbReference>
<organism evidence="1 2">
    <name type="scientific">Salinisphaera orenii YIM 95161</name>
    <dbReference type="NCBI Taxonomy" id="1051139"/>
    <lineage>
        <taxon>Bacteria</taxon>
        <taxon>Pseudomonadati</taxon>
        <taxon>Pseudomonadota</taxon>
        <taxon>Gammaproteobacteria</taxon>
        <taxon>Salinisphaerales</taxon>
        <taxon>Salinisphaeraceae</taxon>
        <taxon>Salinisphaera</taxon>
    </lineage>
</organism>
<gene>
    <name evidence="1" type="ORF">SAHL_08645</name>
</gene>
<evidence type="ECO:0000313" key="2">
    <source>
        <dbReference type="Proteomes" id="UP000285123"/>
    </source>
</evidence>